<dbReference type="RefSeq" id="WP_034713778.1">
    <property type="nucleotide sequence ID" value="NZ_JPRH01000008.1"/>
</dbReference>
<accession>A0A086A2Q7</accession>
<dbReference type="AlphaFoldDB" id="A0A086A2Q7"/>
<name>A0A086A2Q7_9FLAO</name>
<gene>
    <name evidence="1" type="ORF">IW15_17535</name>
</gene>
<dbReference type="OrthoDB" id="1271837at2"/>
<dbReference type="EMBL" id="JPRH01000008">
    <property type="protein sequence ID" value="KFF10971.1"/>
    <property type="molecule type" value="Genomic_DNA"/>
</dbReference>
<evidence type="ECO:0000313" key="2">
    <source>
        <dbReference type="Proteomes" id="UP000028705"/>
    </source>
</evidence>
<dbReference type="eggNOG" id="ENOG5030HFW">
    <property type="taxonomic scope" value="Bacteria"/>
</dbReference>
<sequence>MKYSEAVQHKKEALEKADESVLKSYHLIISPANTDESQKYIKAFLKDPEAFNDASCKEFCTDDEYEVVSFRKDEEEK</sequence>
<proteinExistence type="predicted"/>
<dbReference type="Proteomes" id="UP000028705">
    <property type="component" value="Unassembled WGS sequence"/>
</dbReference>
<evidence type="ECO:0000313" key="1">
    <source>
        <dbReference type="EMBL" id="KFF10971.1"/>
    </source>
</evidence>
<keyword evidence="2" id="KW-1185">Reference proteome</keyword>
<protein>
    <submittedName>
        <fullName evidence="1">Uncharacterized protein</fullName>
    </submittedName>
</protein>
<comment type="caution">
    <text evidence="1">The sequence shown here is derived from an EMBL/GenBank/DDBJ whole genome shotgun (WGS) entry which is preliminary data.</text>
</comment>
<organism evidence="1 2">
    <name type="scientific">Chryseobacterium soli</name>
    <dbReference type="NCBI Taxonomy" id="445961"/>
    <lineage>
        <taxon>Bacteria</taxon>
        <taxon>Pseudomonadati</taxon>
        <taxon>Bacteroidota</taxon>
        <taxon>Flavobacteriia</taxon>
        <taxon>Flavobacteriales</taxon>
        <taxon>Weeksellaceae</taxon>
        <taxon>Chryseobacterium group</taxon>
        <taxon>Chryseobacterium</taxon>
    </lineage>
</organism>
<reference evidence="1 2" key="1">
    <citation type="submission" date="2014-07" db="EMBL/GenBank/DDBJ databases">
        <title>Genome of Chryseobacterium soli DSM 19298.</title>
        <authorList>
            <person name="Stropko S.J."/>
            <person name="Pipes S.E."/>
            <person name="Newman J."/>
        </authorList>
    </citation>
    <scope>NUCLEOTIDE SEQUENCE [LARGE SCALE GENOMIC DNA]</scope>
    <source>
        <strain evidence="1 2">DSM 19298</strain>
    </source>
</reference>